<protein>
    <submittedName>
        <fullName evidence="9">G6153 protein</fullName>
    </submittedName>
</protein>
<dbReference type="PRINTS" id="PR00926">
    <property type="entry name" value="MITOCARRIER"/>
</dbReference>
<evidence type="ECO:0000256" key="3">
    <source>
        <dbReference type="ARBA" id="ARBA00022692"/>
    </source>
</evidence>
<dbReference type="Proteomes" id="UP001497392">
    <property type="component" value="Unassembled WGS sequence"/>
</dbReference>
<feature type="repeat" description="Solcar" evidence="6">
    <location>
        <begin position="227"/>
        <end position="317"/>
    </location>
</feature>
<proteinExistence type="inferred from homology"/>
<evidence type="ECO:0000256" key="4">
    <source>
        <dbReference type="ARBA" id="ARBA00022737"/>
    </source>
</evidence>
<dbReference type="SUPFAM" id="SSF103506">
    <property type="entry name" value="Mitochondrial carrier"/>
    <property type="match status" value="1"/>
</dbReference>
<evidence type="ECO:0000256" key="1">
    <source>
        <dbReference type="ARBA" id="ARBA00004141"/>
    </source>
</evidence>
<dbReference type="PROSITE" id="PS50920">
    <property type="entry name" value="SOLCAR"/>
    <property type="match status" value="3"/>
</dbReference>
<keyword evidence="8" id="KW-1133">Transmembrane helix</keyword>
<comment type="caution">
    <text evidence="9">The sequence shown here is derived from an EMBL/GenBank/DDBJ whole genome shotgun (WGS) entry which is preliminary data.</text>
</comment>
<dbReference type="Pfam" id="PF00153">
    <property type="entry name" value="Mito_carr"/>
    <property type="match status" value="3"/>
</dbReference>
<sequence length="322" mass="35181">MYYLGRNWRILSAQRCADVAAPAAAPNAIAEAANYAKHLLAGAMSAVVSRTCCAPMERVKMQMMLHERTGTAFGVAGGIYRAEGVPGFWRGNGLNILRTAPFKAVNFFSFDMYRKTFTRMGGGTLSNEARLTAGALAGATASLCCFPLDLLRTRVLCAPQADVRSHPLRTLVKIAKTEGFAALYVGIGPSLLGMIPSGAVYYWMYDLLKERQFKLVAKRKGRRPERLDTAHSLLFGAIAGCTAESLVFPLEVVRRRMQTLAAEGMSQRGVMVARQAILDIWARERLRGFYAGMLPNTVQVLPSAALSYAAFEASKSLLRVKE</sequence>
<dbReference type="Gene3D" id="1.50.40.10">
    <property type="entry name" value="Mitochondrial carrier domain"/>
    <property type="match status" value="2"/>
</dbReference>
<organism evidence="9 10">
    <name type="scientific">Coccomyxa viridis</name>
    <dbReference type="NCBI Taxonomy" id="1274662"/>
    <lineage>
        <taxon>Eukaryota</taxon>
        <taxon>Viridiplantae</taxon>
        <taxon>Chlorophyta</taxon>
        <taxon>core chlorophytes</taxon>
        <taxon>Trebouxiophyceae</taxon>
        <taxon>Trebouxiophyceae incertae sedis</taxon>
        <taxon>Coccomyxaceae</taxon>
        <taxon>Coccomyxa</taxon>
    </lineage>
</organism>
<feature type="transmembrane region" description="Helical" evidence="8">
    <location>
        <begin position="181"/>
        <end position="204"/>
    </location>
</feature>
<evidence type="ECO:0000256" key="2">
    <source>
        <dbReference type="ARBA" id="ARBA00022448"/>
    </source>
</evidence>
<feature type="repeat" description="Solcar" evidence="6">
    <location>
        <begin position="33"/>
        <end position="116"/>
    </location>
</feature>
<keyword evidence="10" id="KW-1185">Reference proteome</keyword>
<dbReference type="PANTHER" id="PTHR24089">
    <property type="entry name" value="SOLUTE CARRIER FAMILY 25"/>
    <property type="match status" value="1"/>
</dbReference>
<keyword evidence="5 6" id="KW-0472">Membrane</keyword>
<evidence type="ECO:0000256" key="6">
    <source>
        <dbReference type="PROSITE-ProRule" id="PRU00282"/>
    </source>
</evidence>
<keyword evidence="4" id="KW-0677">Repeat</keyword>
<dbReference type="InterPro" id="IPR018108">
    <property type="entry name" value="MCP_transmembrane"/>
</dbReference>
<feature type="repeat" description="Solcar" evidence="6">
    <location>
        <begin position="125"/>
        <end position="211"/>
    </location>
</feature>
<evidence type="ECO:0000256" key="7">
    <source>
        <dbReference type="RuleBase" id="RU000488"/>
    </source>
</evidence>
<comment type="subcellular location">
    <subcellularLocation>
        <location evidence="1">Membrane</location>
        <topology evidence="1">Multi-pass membrane protein</topology>
    </subcellularLocation>
</comment>
<dbReference type="InterPro" id="IPR023395">
    <property type="entry name" value="MCP_dom_sf"/>
</dbReference>
<evidence type="ECO:0000313" key="9">
    <source>
        <dbReference type="EMBL" id="CAL5223613.1"/>
    </source>
</evidence>
<evidence type="ECO:0000256" key="8">
    <source>
        <dbReference type="SAM" id="Phobius"/>
    </source>
</evidence>
<comment type="similarity">
    <text evidence="7">Belongs to the mitochondrial carrier (TC 2.A.29) family.</text>
</comment>
<dbReference type="InterPro" id="IPR002067">
    <property type="entry name" value="MCP"/>
</dbReference>
<name>A0ABP1FUP3_9CHLO</name>
<gene>
    <name evidence="9" type="primary">g6153</name>
    <name evidence="9" type="ORF">VP750_LOCUS5272</name>
</gene>
<reference evidence="9 10" key="1">
    <citation type="submission" date="2024-06" db="EMBL/GenBank/DDBJ databases">
        <authorList>
            <person name="Kraege A."/>
            <person name="Thomma B."/>
        </authorList>
    </citation>
    <scope>NUCLEOTIDE SEQUENCE [LARGE SCALE GENOMIC DNA]</scope>
</reference>
<evidence type="ECO:0000256" key="5">
    <source>
        <dbReference type="ARBA" id="ARBA00023136"/>
    </source>
</evidence>
<accession>A0ABP1FUP3</accession>
<keyword evidence="3 6" id="KW-0812">Transmembrane</keyword>
<evidence type="ECO:0000313" key="10">
    <source>
        <dbReference type="Proteomes" id="UP001497392"/>
    </source>
</evidence>
<dbReference type="EMBL" id="CAXHTA020000009">
    <property type="protein sequence ID" value="CAL5223613.1"/>
    <property type="molecule type" value="Genomic_DNA"/>
</dbReference>
<keyword evidence="2 7" id="KW-0813">Transport</keyword>